<dbReference type="Proteomes" id="UP001059824">
    <property type="component" value="Chromosome"/>
</dbReference>
<protein>
    <recommendedName>
        <fullName evidence="4">Right handed beta helix domain-containing protein</fullName>
    </recommendedName>
</protein>
<keyword evidence="3" id="KW-1185">Reference proteome</keyword>
<dbReference type="SMART" id="SM00710">
    <property type="entry name" value="PbH1"/>
    <property type="match status" value="5"/>
</dbReference>
<evidence type="ECO:0008006" key="4">
    <source>
        <dbReference type="Google" id="ProtNLM"/>
    </source>
</evidence>
<dbReference type="KEGG" id="mama:GII36_05735"/>
<dbReference type="InterPro" id="IPR006626">
    <property type="entry name" value="PbH1"/>
</dbReference>
<feature type="signal peptide" evidence="1">
    <location>
        <begin position="1"/>
        <end position="28"/>
    </location>
</feature>
<evidence type="ECO:0000313" key="3">
    <source>
        <dbReference type="Proteomes" id="UP001059824"/>
    </source>
</evidence>
<accession>A0A857MPZ1</accession>
<dbReference type="SUPFAM" id="SSF51126">
    <property type="entry name" value="Pectin lyase-like"/>
    <property type="match status" value="1"/>
</dbReference>
<organism evidence="2 3">
    <name type="scientific">Candidatus Mycosynbacter amalyticus</name>
    <dbReference type="NCBI Taxonomy" id="2665156"/>
    <lineage>
        <taxon>Bacteria</taxon>
        <taxon>Candidatus Saccharimonadota</taxon>
        <taxon>Candidatus Saccharimonadota incertae sedis</taxon>
        <taxon>Candidatus Mycosynbacter</taxon>
    </lineage>
</organism>
<proteinExistence type="predicted"/>
<dbReference type="EMBL" id="CP045921">
    <property type="protein sequence ID" value="QHN43319.1"/>
    <property type="molecule type" value="Genomic_DNA"/>
</dbReference>
<gene>
    <name evidence="2" type="ORF">GII36_05735</name>
</gene>
<dbReference type="InterPro" id="IPR011050">
    <property type="entry name" value="Pectin_lyase_fold/virulence"/>
</dbReference>
<name>A0A857MPZ1_9BACT</name>
<evidence type="ECO:0000313" key="2">
    <source>
        <dbReference type="EMBL" id="QHN43319.1"/>
    </source>
</evidence>
<reference evidence="2" key="1">
    <citation type="journal article" date="2021" name="Nat. Microbiol.">
        <title>Cocultivation of an ultrasmall environmental parasitic bacterium with lytic ability against bacteria associated with wastewater foams.</title>
        <authorList>
            <person name="Batinovic S."/>
            <person name="Rose J.J.A."/>
            <person name="Ratcliffe J."/>
            <person name="Seviour R.J."/>
            <person name="Petrovski S."/>
        </authorList>
    </citation>
    <scope>NUCLEOTIDE SEQUENCE</scope>
    <source>
        <strain evidence="2">JR1</strain>
    </source>
</reference>
<sequence>MKKRYGLLPIGLLVGILYGAALLPVAHAATCTQTVTNTNNSGAGSLRQAITSANSGSNADYICFSIGSGAQTIAPTTSLPPLNQPVTIDGTTQPGWTSAPIIEINAGGTSDSNPGLWINTSNSTLRGLVINRAKGNGVMITGGGGNTVAGNYIGIGLDGTTKLGNQVDGVGMITANNTIGGTTVADRNVISGNAANGIGITNQAATGNKIIGNYAGTNAAGTAAIPNYGDAILLNNSQHNDIGGTTGTTPGGACTGSCNLFSGNTHNGIGFYLADNNSVKGNFVGLNASGTSAVPNDDIGIESQEAAGITIGNATAAGRNVISGNKGAGILLTGSATTGNVVAGNFVGTNSAGTGAVGNYSIGISVGNSPGLGNGYARNNTIGGTVDAAIPCSAASTPCNVISGNGQNGMILSGGSGTGNLVLSNHIGLDINGASNANVRNGMDGIGILNSPNNTIGNDLGTGRNYIGANGGAGIVTAGDATDTNTIAGNYIGRTRDGYSGNAQGGVVLWGGYNIAIVGNSIGENGGYGIDIDGNKVSQNDAGDGDAGVNHHQNFPDVYSVRNNVGSSTTTTVSGMMSSAPNKQYRIDFFNSAGCNAGKPDNYGEGNSYVGSQIVGTDQFGNISFSYQTPTTLPGNTYLTTTATLMDGSSPRETSEFSKCRVVNASKPAVSNGANWLLKDDLTEGVQDQQFGYGFPPNMLLCAWDPAKPGTKLPVVVSGNTWFFRASYTTGVADKVVSYGPANGKPVCGDWNGDGIDTIGMVDPAMRWTLRNSNDGGPANADFQYGGAGIPVVGDWNGDGRDTIGVFETDTSSWRLRNENNSGVPDYSFQYGGLGTYPVVGNWNGGSSDGIGTYNPGNGEWSLRNTLSGGPVNTHYYFGQSNPRPMIW</sequence>
<dbReference type="AlphaFoldDB" id="A0A857MPZ1"/>
<feature type="chain" id="PRO_5032825216" description="Right handed beta helix domain-containing protein" evidence="1">
    <location>
        <begin position="29"/>
        <end position="888"/>
    </location>
</feature>
<keyword evidence="1" id="KW-0732">Signal</keyword>
<evidence type="ECO:0000256" key="1">
    <source>
        <dbReference type="SAM" id="SignalP"/>
    </source>
</evidence>